<dbReference type="InterPro" id="IPR006175">
    <property type="entry name" value="YjgF/YER057c/UK114"/>
</dbReference>
<dbReference type="SUPFAM" id="SSF55298">
    <property type="entry name" value="YjgF-like"/>
    <property type="match status" value="1"/>
</dbReference>
<protein>
    <submittedName>
        <fullName evidence="2">RidA family protein</fullName>
    </submittedName>
</protein>
<gene>
    <name evidence="2" type="ORF">EHT87_10040</name>
</gene>
<comment type="similarity">
    <text evidence="1">Belongs to the RutC family.</text>
</comment>
<dbReference type="PANTHER" id="PTHR11803">
    <property type="entry name" value="2-IMINOBUTANOATE/2-IMINOPROPANOATE DEAMINASE RIDA"/>
    <property type="match status" value="1"/>
</dbReference>
<comment type="caution">
    <text evidence="2">The sequence shown here is derived from an EMBL/GenBank/DDBJ whole genome shotgun (WGS) entry which is preliminary data.</text>
</comment>
<dbReference type="Proteomes" id="UP000274271">
    <property type="component" value="Unassembled WGS sequence"/>
</dbReference>
<evidence type="ECO:0000313" key="3">
    <source>
        <dbReference type="Proteomes" id="UP000274271"/>
    </source>
</evidence>
<dbReference type="InterPro" id="IPR035959">
    <property type="entry name" value="RutC-like_sf"/>
</dbReference>
<dbReference type="CDD" id="cd00448">
    <property type="entry name" value="YjgF_YER057c_UK114_family"/>
    <property type="match status" value="1"/>
</dbReference>
<evidence type="ECO:0000256" key="1">
    <source>
        <dbReference type="ARBA" id="ARBA00010552"/>
    </source>
</evidence>
<keyword evidence="3" id="KW-1185">Reference proteome</keyword>
<dbReference type="Pfam" id="PF01042">
    <property type="entry name" value="Ribonuc_L-PSP"/>
    <property type="match status" value="1"/>
</dbReference>
<evidence type="ECO:0000313" key="2">
    <source>
        <dbReference type="EMBL" id="RRB14898.1"/>
    </source>
</evidence>
<dbReference type="EMBL" id="RQJP01000002">
    <property type="protein sequence ID" value="RRB14898.1"/>
    <property type="molecule type" value="Genomic_DNA"/>
</dbReference>
<dbReference type="GO" id="GO:0005829">
    <property type="term" value="C:cytosol"/>
    <property type="evidence" value="ECO:0007669"/>
    <property type="project" value="TreeGrafter"/>
</dbReference>
<dbReference type="Gene3D" id="3.30.1330.40">
    <property type="entry name" value="RutC-like"/>
    <property type="match status" value="1"/>
</dbReference>
<dbReference type="PANTHER" id="PTHR11803:SF58">
    <property type="entry name" value="PROTEIN HMF1-RELATED"/>
    <property type="match status" value="1"/>
</dbReference>
<organism evidence="2 3">
    <name type="scientific">Larkinella knui</name>
    <dbReference type="NCBI Taxonomy" id="2025310"/>
    <lineage>
        <taxon>Bacteria</taxon>
        <taxon>Pseudomonadati</taxon>
        <taxon>Bacteroidota</taxon>
        <taxon>Cytophagia</taxon>
        <taxon>Cytophagales</taxon>
        <taxon>Spirosomataceae</taxon>
        <taxon>Larkinella</taxon>
    </lineage>
</organism>
<sequence>MMSKIQRVNPAGMMKSPAFSQAIITEGSGKTVYIGGQNAVNENNELIGKGDLASQTEQTMKNLQTALEACGATFENVVKLTIYLVQGQDVMTGFKASQHYLTAAPTVSVLFVAGLGNPDYLVEIDAVAFV</sequence>
<dbReference type="OrthoDB" id="9803101at2"/>
<dbReference type="GO" id="GO:0019239">
    <property type="term" value="F:deaminase activity"/>
    <property type="evidence" value="ECO:0007669"/>
    <property type="project" value="TreeGrafter"/>
</dbReference>
<name>A0A3P1CNV6_9BACT</name>
<accession>A0A3P1CNV6</accession>
<dbReference type="AlphaFoldDB" id="A0A3P1CNV6"/>
<proteinExistence type="inferred from homology"/>
<reference evidence="2 3" key="1">
    <citation type="submission" date="2018-11" db="EMBL/GenBank/DDBJ databases">
        <authorList>
            <person name="Zhou Z."/>
            <person name="Wang G."/>
        </authorList>
    </citation>
    <scope>NUCLEOTIDE SEQUENCE [LARGE SCALE GENOMIC DNA]</scope>
    <source>
        <strain evidence="2 3">KCTC42998</strain>
    </source>
</reference>